<keyword evidence="3 13" id="KW-0138">CF(0)</keyword>
<evidence type="ECO:0000313" key="15">
    <source>
        <dbReference type="EMBL" id="BBA32694.1"/>
    </source>
</evidence>
<evidence type="ECO:0000313" key="16">
    <source>
        <dbReference type="Proteomes" id="UP000266313"/>
    </source>
</evidence>
<keyword evidence="8 13" id="KW-0472">Membrane</keyword>
<feature type="transmembrane region" description="Helical" evidence="13">
    <location>
        <begin position="6"/>
        <end position="27"/>
    </location>
</feature>
<evidence type="ECO:0000256" key="10">
    <source>
        <dbReference type="ARBA" id="ARBA00025198"/>
    </source>
</evidence>
<dbReference type="Pfam" id="PF00430">
    <property type="entry name" value="ATP-synt_B"/>
    <property type="match status" value="1"/>
</dbReference>
<dbReference type="Proteomes" id="UP000266313">
    <property type="component" value="Chromosome"/>
</dbReference>
<gene>
    <name evidence="13" type="primary">atpF</name>
    <name evidence="15" type="ORF">sS8_0729</name>
</gene>
<comment type="subcellular location">
    <subcellularLocation>
        <location evidence="13">Cell membrane</location>
        <topology evidence="13">Single-pass membrane protein</topology>
    </subcellularLocation>
    <subcellularLocation>
        <location evidence="12">Endomembrane system</location>
        <topology evidence="12">Single-pass membrane protein</topology>
    </subcellularLocation>
</comment>
<evidence type="ECO:0000256" key="8">
    <source>
        <dbReference type="ARBA" id="ARBA00023136"/>
    </source>
</evidence>
<dbReference type="HAMAP" id="MF_01398">
    <property type="entry name" value="ATP_synth_b_bprime"/>
    <property type="match status" value="1"/>
</dbReference>
<keyword evidence="9 13" id="KW-0066">ATP synthesis</keyword>
<keyword evidence="14" id="KW-0175">Coiled coil</keyword>
<dbReference type="GO" id="GO:0005886">
    <property type="term" value="C:plasma membrane"/>
    <property type="evidence" value="ECO:0007669"/>
    <property type="project" value="UniProtKB-SubCell"/>
</dbReference>
<dbReference type="PANTHER" id="PTHR33445">
    <property type="entry name" value="ATP SYNTHASE SUBUNIT B', CHLOROPLASTIC"/>
    <property type="match status" value="1"/>
</dbReference>
<comment type="function">
    <text evidence="11">Component of the F(0) channel, it forms part of the peripheral stalk, linking F(1) to F(0). The b'-subunit is a diverged and duplicated form of b found in plants and photosynthetic bacteria.</text>
</comment>
<evidence type="ECO:0000256" key="1">
    <source>
        <dbReference type="ARBA" id="ARBA00005513"/>
    </source>
</evidence>
<evidence type="ECO:0000256" key="3">
    <source>
        <dbReference type="ARBA" id="ARBA00022547"/>
    </source>
</evidence>
<keyword evidence="2 13" id="KW-0813">Transport</keyword>
<evidence type="ECO:0000256" key="9">
    <source>
        <dbReference type="ARBA" id="ARBA00023310"/>
    </source>
</evidence>
<evidence type="ECO:0000256" key="7">
    <source>
        <dbReference type="ARBA" id="ARBA00023065"/>
    </source>
</evidence>
<dbReference type="OrthoDB" id="466272at2"/>
<evidence type="ECO:0000256" key="6">
    <source>
        <dbReference type="ARBA" id="ARBA00022989"/>
    </source>
</evidence>
<keyword evidence="16" id="KW-1185">Reference proteome</keyword>
<keyword evidence="13" id="KW-1003">Cell membrane</keyword>
<dbReference type="RefSeq" id="WP_119628440.1">
    <property type="nucleotide sequence ID" value="NZ_AP017928.1"/>
</dbReference>
<dbReference type="GO" id="GO:0045259">
    <property type="term" value="C:proton-transporting ATP synthase complex"/>
    <property type="evidence" value="ECO:0007669"/>
    <property type="project" value="UniProtKB-KW"/>
</dbReference>
<evidence type="ECO:0000256" key="13">
    <source>
        <dbReference type="HAMAP-Rule" id="MF_01398"/>
    </source>
</evidence>
<name>A0A250KMB2_9GAMM</name>
<keyword evidence="6 13" id="KW-1133">Transmembrane helix</keyword>
<dbReference type="KEGG" id="mmai:sS8_0729"/>
<accession>A0A250KMB2</accession>
<dbReference type="GO" id="GO:0046961">
    <property type="term" value="F:proton-transporting ATPase activity, rotational mechanism"/>
    <property type="evidence" value="ECO:0007669"/>
    <property type="project" value="TreeGrafter"/>
</dbReference>
<keyword evidence="7 13" id="KW-0406">Ion transport</keyword>
<evidence type="ECO:0000256" key="4">
    <source>
        <dbReference type="ARBA" id="ARBA00022692"/>
    </source>
</evidence>
<evidence type="ECO:0000256" key="11">
    <source>
        <dbReference type="ARBA" id="ARBA00025614"/>
    </source>
</evidence>
<proteinExistence type="inferred from homology"/>
<dbReference type="CDD" id="cd06503">
    <property type="entry name" value="ATP-synt_Fo_b"/>
    <property type="match status" value="1"/>
</dbReference>
<dbReference type="NCBIfam" id="TIGR03321">
    <property type="entry name" value="alt_F1F0_F0_B"/>
    <property type="match status" value="1"/>
</dbReference>
<comment type="similarity">
    <text evidence="1 13">Belongs to the ATPase B chain family.</text>
</comment>
<dbReference type="AlphaFoldDB" id="A0A250KMB2"/>
<evidence type="ECO:0000256" key="14">
    <source>
        <dbReference type="SAM" id="Coils"/>
    </source>
</evidence>
<dbReference type="InterPro" id="IPR050059">
    <property type="entry name" value="ATP_synthase_B_chain"/>
</dbReference>
<evidence type="ECO:0000256" key="5">
    <source>
        <dbReference type="ARBA" id="ARBA00022781"/>
    </source>
</evidence>
<evidence type="ECO:0000256" key="2">
    <source>
        <dbReference type="ARBA" id="ARBA00022448"/>
    </source>
</evidence>
<dbReference type="InterPro" id="IPR002146">
    <property type="entry name" value="ATP_synth_b/b'su_bac/chlpt"/>
</dbReference>
<dbReference type="InterPro" id="IPR017707">
    <property type="entry name" value="Alt_ATP_synth_F0_bsu"/>
</dbReference>
<keyword evidence="5 13" id="KW-0375">Hydrogen ion transport</keyword>
<protein>
    <recommendedName>
        <fullName evidence="13">ATP synthase subunit b</fullName>
    </recommendedName>
    <alternativeName>
        <fullName evidence="13">ATP synthase F(0) sector subunit b</fullName>
    </alternativeName>
    <alternativeName>
        <fullName evidence="13">ATPase subunit I</fullName>
    </alternativeName>
    <alternativeName>
        <fullName evidence="13">F-type ATPase subunit b</fullName>
        <shortName evidence="13">F-ATPase subunit b</shortName>
    </alternativeName>
</protein>
<dbReference type="GO" id="GO:0046933">
    <property type="term" value="F:proton-transporting ATP synthase activity, rotational mechanism"/>
    <property type="evidence" value="ECO:0007669"/>
    <property type="project" value="UniProtKB-UniRule"/>
</dbReference>
<dbReference type="GO" id="GO:0012505">
    <property type="term" value="C:endomembrane system"/>
    <property type="evidence" value="ECO:0007669"/>
    <property type="project" value="UniProtKB-SubCell"/>
</dbReference>
<sequence length="255" mass="29742">MQIDWITTGAQIVNFLILVFLLRHFLYRPLIAAMDRREQRIADRLEEARKREEEADAAAREYRRRQRELERKRDELLAQARETADAERRRLIDEAREQVAQMRHRWQRDLEREQHDFLAGLMKQAGLGIMRVALRALRDLADRDLEQQLIAVFLRRLEELGEAERNALTGGNGPLRITTSFTLDPERRSALAEAMRERLGESSEFHFEHSPDLICGIELRRGGIKVGWTVAEYLQNLETRFAELLSPASTQRAAS</sequence>
<comment type="function">
    <text evidence="10 13">F(1)F(0) ATP synthase produces ATP from ADP in the presence of a proton or sodium gradient. F-type ATPases consist of two structural domains, F(1) containing the extramembraneous catalytic core and F(0) containing the membrane proton channel, linked together by a central stalk and a peripheral stalk. During catalysis, ATP synthesis in the catalytic domain of F(1) is coupled via a rotary mechanism of the central stalk subunits to proton translocation.</text>
</comment>
<comment type="subunit">
    <text evidence="13">F-type ATPases have 2 components, F(1) - the catalytic core - and F(0) - the membrane proton channel. F(1) has five subunits: alpha(3), beta(3), gamma(1), delta(1), epsilon(1). F(0) has three main subunits: a(1), b(2) and c(10-14). The alpha and beta chains form an alternating ring which encloses part of the gamma chain. F(1) is attached to F(0) by a central stalk formed by the gamma and epsilon chains, while a peripheral stalk is formed by the delta and b chains.</text>
</comment>
<organism evidence="15 16">
    <name type="scientific">Methylocaldum marinum</name>
    <dbReference type="NCBI Taxonomy" id="1432792"/>
    <lineage>
        <taxon>Bacteria</taxon>
        <taxon>Pseudomonadati</taxon>
        <taxon>Pseudomonadota</taxon>
        <taxon>Gammaproteobacteria</taxon>
        <taxon>Methylococcales</taxon>
        <taxon>Methylococcaceae</taxon>
        <taxon>Methylocaldum</taxon>
    </lineage>
</organism>
<evidence type="ECO:0000256" key="12">
    <source>
        <dbReference type="ARBA" id="ARBA00037847"/>
    </source>
</evidence>
<keyword evidence="4 13" id="KW-0812">Transmembrane</keyword>
<feature type="coiled-coil region" evidence="14">
    <location>
        <begin position="31"/>
        <end position="97"/>
    </location>
</feature>
<reference evidence="15 16" key="1">
    <citation type="submission" date="2016-12" db="EMBL/GenBank/DDBJ databases">
        <title>Genome sequencing of Methylocaldum marinum.</title>
        <authorList>
            <person name="Takeuchi M."/>
            <person name="Kamagata Y."/>
            <person name="Hiraoka S."/>
            <person name="Oshima K."/>
            <person name="Hattori M."/>
            <person name="Iwasaki W."/>
        </authorList>
    </citation>
    <scope>NUCLEOTIDE SEQUENCE [LARGE SCALE GENOMIC DNA]</scope>
    <source>
        <strain evidence="15 16">S8</strain>
    </source>
</reference>
<dbReference type="PANTHER" id="PTHR33445:SF2">
    <property type="entry name" value="ATP SYNTHASE SUBUNIT B', CHLOROPLASTIC"/>
    <property type="match status" value="1"/>
</dbReference>
<dbReference type="EMBL" id="AP017928">
    <property type="protein sequence ID" value="BBA32694.1"/>
    <property type="molecule type" value="Genomic_DNA"/>
</dbReference>